<accession>A0A8J1Y5J7</accession>
<sequence length="496" mass="55673">MTDKSEQREKIMSSFSKACAELSNSIKGFRLTRSRENSTSSSSVGGGSATSPNGTSKDAMNNTVMVTINGKVPSPNGKVPQQTQAISPTSISTKPRKYDLNGYIPKHGQLTQDDMWTDQYFTSKLFWYFSTCERCTLAQVSEKWRDVLYRPEYWLGVTPVLNFKDIKDDSTRKKFYASFLQRGFDSIGLYGATDNDLISFITDFPYSRKHIRSLALRCSNITDQGLESMLEKMQCVYRLELSGCNELTEPGLWSCLNSKIVSLSISDCINVADDTIAAISQLLPSLYELNIQAYHVTDGAMAYFSAKQSYTLNILRLTSCWEITNHGIVNLVHSLPNLTTISLSGCSKITDDGIEVIAENLRKLRSLDLSWCSRITDASLEYIACDLGQLEELTLDRCNNITDVGVGYLSTMTSLIRLYLRWCTQIRDFGLQHILTMKNLRILSLAGCTQLTNTGVSSLVQMRYLEELELTNCGPGASKEVCQYLRDNMYKCLILE</sequence>
<gene>
    <name evidence="3" type="ORF">OFUS_LOCUS18934</name>
</gene>
<dbReference type="GO" id="GO:0005737">
    <property type="term" value="C:cytoplasm"/>
    <property type="evidence" value="ECO:0007669"/>
    <property type="project" value="TreeGrafter"/>
</dbReference>
<dbReference type="CDD" id="cd22127">
    <property type="entry name" value="F-box_FBXL16"/>
    <property type="match status" value="1"/>
</dbReference>
<name>A0A8J1Y5J7_OWEFU</name>
<dbReference type="InterPro" id="IPR006553">
    <property type="entry name" value="Leu-rich_rpt_Cys-con_subtyp"/>
</dbReference>
<proteinExistence type="predicted"/>
<dbReference type="Pfam" id="PF25372">
    <property type="entry name" value="DUF7885"/>
    <property type="match status" value="1"/>
</dbReference>
<dbReference type="InterPro" id="IPR032675">
    <property type="entry name" value="LRR_dom_sf"/>
</dbReference>
<evidence type="ECO:0000256" key="1">
    <source>
        <dbReference type="ARBA" id="ARBA00022786"/>
    </source>
</evidence>
<feature type="domain" description="F-box/LRR-repeat protein 15-like leucin rich repeat" evidence="2">
    <location>
        <begin position="254"/>
        <end position="384"/>
    </location>
</feature>
<dbReference type="AlphaFoldDB" id="A0A8J1Y5J7"/>
<dbReference type="InterPro" id="IPR057207">
    <property type="entry name" value="FBXL15_LRR"/>
</dbReference>
<dbReference type="Proteomes" id="UP000749559">
    <property type="component" value="Unassembled WGS sequence"/>
</dbReference>
<dbReference type="SMART" id="SM00367">
    <property type="entry name" value="LRR_CC"/>
    <property type="match status" value="8"/>
</dbReference>
<comment type="caution">
    <text evidence="3">The sequence shown here is derived from an EMBL/GenBank/DDBJ whole genome shotgun (WGS) entry which is preliminary data.</text>
</comment>
<dbReference type="OrthoDB" id="10044893at2759"/>
<protein>
    <recommendedName>
        <fullName evidence="2">F-box/LRR-repeat protein 15-like leucin rich repeat domain-containing protein</fullName>
    </recommendedName>
</protein>
<dbReference type="SUPFAM" id="SSF52047">
    <property type="entry name" value="RNI-like"/>
    <property type="match status" value="1"/>
</dbReference>
<dbReference type="FunFam" id="3.80.10.10:FF:000262">
    <property type="entry name" value="F-box/LRR-repeat protein 16"/>
    <property type="match status" value="1"/>
</dbReference>
<dbReference type="Pfam" id="PF13516">
    <property type="entry name" value="LRR_6"/>
    <property type="match status" value="2"/>
</dbReference>
<dbReference type="Gene3D" id="3.80.10.10">
    <property type="entry name" value="Ribonuclease Inhibitor"/>
    <property type="match status" value="2"/>
</dbReference>
<evidence type="ECO:0000313" key="4">
    <source>
        <dbReference type="Proteomes" id="UP000749559"/>
    </source>
</evidence>
<evidence type="ECO:0000259" key="2">
    <source>
        <dbReference type="Pfam" id="PF25372"/>
    </source>
</evidence>
<dbReference type="InterPro" id="IPR001611">
    <property type="entry name" value="Leu-rich_rpt"/>
</dbReference>
<dbReference type="InterPro" id="IPR050648">
    <property type="entry name" value="F-box_LRR-repeat"/>
</dbReference>
<keyword evidence="1" id="KW-0833">Ubl conjugation pathway</keyword>
<organism evidence="3 4">
    <name type="scientific">Owenia fusiformis</name>
    <name type="common">Polychaete worm</name>
    <dbReference type="NCBI Taxonomy" id="6347"/>
    <lineage>
        <taxon>Eukaryota</taxon>
        <taxon>Metazoa</taxon>
        <taxon>Spiralia</taxon>
        <taxon>Lophotrochozoa</taxon>
        <taxon>Annelida</taxon>
        <taxon>Polychaeta</taxon>
        <taxon>Sedentaria</taxon>
        <taxon>Canalipalpata</taxon>
        <taxon>Sabellida</taxon>
        <taxon>Oweniida</taxon>
        <taxon>Oweniidae</taxon>
        <taxon>Owenia</taxon>
    </lineage>
</organism>
<evidence type="ECO:0000313" key="3">
    <source>
        <dbReference type="EMBL" id="CAH1794186.1"/>
    </source>
</evidence>
<dbReference type="EMBL" id="CAIIXF020000009">
    <property type="protein sequence ID" value="CAH1794186.1"/>
    <property type="molecule type" value="Genomic_DNA"/>
</dbReference>
<dbReference type="PANTHER" id="PTHR13382">
    <property type="entry name" value="MITOCHONDRIAL ATP SYNTHASE COUPLING FACTOR B"/>
    <property type="match status" value="1"/>
</dbReference>
<reference evidence="3" key="1">
    <citation type="submission" date="2022-03" db="EMBL/GenBank/DDBJ databases">
        <authorList>
            <person name="Martin C."/>
        </authorList>
    </citation>
    <scope>NUCLEOTIDE SEQUENCE</scope>
</reference>
<keyword evidence="4" id="KW-1185">Reference proteome</keyword>